<feature type="region of interest" description="Disordered" evidence="1">
    <location>
        <begin position="519"/>
        <end position="567"/>
    </location>
</feature>
<reference evidence="3" key="1">
    <citation type="journal article" date="2023" name="Mol. Plant Microbe Interact.">
        <title>Elucidating the Obligate Nature and Biological Capacity of an Invasive Fungal Corn Pathogen.</title>
        <authorList>
            <person name="MacCready J.S."/>
            <person name="Roggenkamp E.M."/>
            <person name="Gdanetz K."/>
            <person name="Chilvers M.I."/>
        </authorList>
    </citation>
    <scope>NUCLEOTIDE SEQUENCE</scope>
    <source>
        <strain evidence="3">PM02</strain>
    </source>
</reference>
<dbReference type="Proteomes" id="UP001217918">
    <property type="component" value="Unassembled WGS sequence"/>
</dbReference>
<gene>
    <name evidence="3" type="ORF">P8C59_007808</name>
</gene>
<dbReference type="AlphaFoldDB" id="A0AAD9IB12"/>
<feature type="transmembrane region" description="Helical" evidence="2">
    <location>
        <begin position="454"/>
        <end position="478"/>
    </location>
</feature>
<keyword evidence="2" id="KW-0472">Membrane</keyword>
<dbReference type="EMBL" id="JAQQPM010000007">
    <property type="protein sequence ID" value="KAK2073527.1"/>
    <property type="molecule type" value="Genomic_DNA"/>
</dbReference>
<feature type="transmembrane region" description="Helical" evidence="2">
    <location>
        <begin position="154"/>
        <end position="174"/>
    </location>
</feature>
<organism evidence="3 4">
    <name type="scientific">Phyllachora maydis</name>
    <dbReference type="NCBI Taxonomy" id="1825666"/>
    <lineage>
        <taxon>Eukaryota</taxon>
        <taxon>Fungi</taxon>
        <taxon>Dikarya</taxon>
        <taxon>Ascomycota</taxon>
        <taxon>Pezizomycotina</taxon>
        <taxon>Sordariomycetes</taxon>
        <taxon>Sordariomycetidae</taxon>
        <taxon>Phyllachorales</taxon>
        <taxon>Phyllachoraceae</taxon>
        <taxon>Phyllachora</taxon>
    </lineage>
</organism>
<accession>A0AAD9IB12</accession>
<feature type="transmembrane region" description="Helical" evidence="2">
    <location>
        <begin position="490"/>
        <end position="508"/>
    </location>
</feature>
<keyword evidence="4" id="KW-1185">Reference proteome</keyword>
<feature type="region of interest" description="Disordered" evidence="1">
    <location>
        <begin position="613"/>
        <end position="655"/>
    </location>
</feature>
<evidence type="ECO:0000313" key="3">
    <source>
        <dbReference type="EMBL" id="KAK2073527.1"/>
    </source>
</evidence>
<keyword evidence="2" id="KW-0812">Transmembrane</keyword>
<proteinExistence type="predicted"/>
<evidence type="ECO:0000256" key="2">
    <source>
        <dbReference type="SAM" id="Phobius"/>
    </source>
</evidence>
<comment type="caution">
    <text evidence="3">The sequence shown here is derived from an EMBL/GenBank/DDBJ whole genome shotgun (WGS) entry which is preliminary data.</text>
</comment>
<feature type="transmembrane region" description="Helical" evidence="2">
    <location>
        <begin position="375"/>
        <end position="395"/>
    </location>
</feature>
<feature type="transmembrane region" description="Helical" evidence="2">
    <location>
        <begin position="415"/>
        <end position="442"/>
    </location>
</feature>
<feature type="compositionally biased region" description="Basic residues" evidence="1">
    <location>
        <begin position="519"/>
        <end position="531"/>
    </location>
</feature>
<feature type="transmembrane region" description="Helical" evidence="2">
    <location>
        <begin position="118"/>
        <end position="142"/>
    </location>
</feature>
<sequence length="655" mass="71292">MVDRVSEAAYAIVTHPTVVITPQVLDEYVKIQARLGKPETLSRVLALCATKPRPRRVSDQLAFVVPKPGKMEHAVSAATAECALDAAIEARNLDAAIGIIENTYAAPAFRKSKLVRNALVPASLFAAVPIAAFQVAATLSHLQVSMDPDTARNIAFAGIMAYIGFTATIGVVVITTANDQMKRVTWTPGIPLRERWLREDERAALDRLACAFGFSEPHRWGEEQGSEFKSLREYLLLRGMVLDAVELMEGMTKWDDTAKVPKPCTAISGSSLGNIQNKSVTGRQALLLVREIRRPCLVQVAAPRPVPGLSLFQLSAVGQPRALHSLPWGLAEGMGDLKPDHSTFTMGFGGPDPDPAQCEYYAAFAAHLGRVQFDAIYWVLFCFVVCLLFASSWHFALCVEKASKFEAASNETRVIMKKCIAVCSLLSVLGIVSLVMEVYALLALQFCDGEDLMSLYWSTWTTLQLGSLVAMFGIILAATNQIRGRKNPPWALAMGTPVLVVAGIGHVFHDAVKKRAKMVASRSRSHSRRRAGSAGDLPLSRQDTVRQDDSDQASQGEDPPSYQARFIGYTPEGGPIIQFLEHPGEIDPSRGDVLGQNAEGMVTVLFHKDVQIVGPQDEGGSDQEKPANPRQHLAPPTVDSRPRAPVVRIQSPVSR</sequence>
<evidence type="ECO:0000313" key="4">
    <source>
        <dbReference type="Proteomes" id="UP001217918"/>
    </source>
</evidence>
<protein>
    <submittedName>
        <fullName evidence="3">Uncharacterized protein</fullName>
    </submittedName>
</protein>
<evidence type="ECO:0000256" key="1">
    <source>
        <dbReference type="SAM" id="MobiDB-lite"/>
    </source>
</evidence>
<keyword evidence="2" id="KW-1133">Transmembrane helix</keyword>
<name>A0AAD9IB12_9PEZI</name>